<accession>A0A9X4R1P7</accession>
<comment type="caution">
    <text evidence="2">The sequence shown here is derived from an EMBL/GenBank/DDBJ whole genome shotgun (WGS) entry which is preliminary data.</text>
</comment>
<keyword evidence="1" id="KW-0175">Coiled coil</keyword>
<name>A0A9X4R1P7_9STAP</name>
<evidence type="ECO:0000313" key="2">
    <source>
        <dbReference type="EMBL" id="MDG0847422.1"/>
    </source>
</evidence>
<organism evidence="2 3">
    <name type="scientific">Staphylococcus equorum</name>
    <dbReference type="NCBI Taxonomy" id="246432"/>
    <lineage>
        <taxon>Bacteria</taxon>
        <taxon>Bacillati</taxon>
        <taxon>Bacillota</taxon>
        <taxon>Bacilli</taxon>
        <taxon>Bacillales</taxon>
        <taxon>Staphylococcaceae</taxon>
        <taxon>Staphylococcus</taxon>
    </lineage>
</organism>
<dbReference type="RefSeq" id="WP_002508708.1">
    <property type="nucleotide sequence ID" value="NZ_CBCPHY010000006.1"/>
</dbReference>
<gene>
    <name evidence="2" type="ORF">M4L89_14490</name>
</gene>
<feature type="coiled-coil region" evidence="1">
    <location>
        <begin position="1"/>
        <end position="28"/>
    </location>
</feature>
<dbReference type="Gene3D" id="1.10.260.40">
    <property type="entry name" value="lambda repressor-like DNA-binding domains"/>
    <property type="match status" value="1"/>
</dbReference>
<proteinExistence type="predicted"/>
<dbReference type="InterPro" id="IPR010982">
    <property type="entry name" value="Lambda_DNA-bd_dom_sf"/>
</dbReference>
<evidence type="ECO:0000313" key="3">
    <source>
        <dbReference type="Proteomes" id="UP001152422"/>
    </source>
</evidence>
<dbReference type="GO" id="GO:0003677">
    <property type="term" value="F:DNA binding"/>
    <property type="evidence" value="ECO:0007669"/>
    <property type="project" value="InterPro"/>
</dbReference>
<dbReference type="EMBL" id="JAMBQA010000016">
    <property type="protein sequence ID" value="MDG0847422.1"/>
    <property type="molecule type" value="Genomic_DNA"/>
</dbReference>
<keyword evidence="3" id="KW-1185">Reference proteome</keyword>
<dbReference type="AlphaFoldDB" id="A0A9X4R1P7"/>
<reference evidence="2" key="1">
    <citation type="submission" date="2022-05" db="EMBL/GenBank/DDBJ databases">
        <title>Comparative genomics of Staphylococcus equorum isolates.</title>
        <authorList>
            <person name="Luelf R.H."/>
        </authorList>
    </citation>
    <scope>NUCLEOTIDE SEQUENCE</scope>
    <source>
        <strain evidence="2">TMW 2.2497</strain>
    </source>
</reference>
<dbReference type="SUPFAM" id="SSF47413">
    <property type="entry name" value="lambda repressor-like DNA-binding domains"/>
    <property type="match status" value="1"/>
</dbReference>
<dbReference type="Proteomes" id="UP001152422">
    <property type="component" value="Unassembled WGS sequence"/>
</dbReference>
<evidence type="ECO:0000256" key="1">
    <source>
        <dbReference type="SAM" id="Coils"/>
    </source>
</evidence>
<sequence>MDILINLRKRHELTLKQLKDELNKISDLSFDEKRLWQFEKGEKTPTEIEAEVLGHYFNLPYEEFIYFN</sequence>
<dbReference type="GeneID" id="66778182"/>
<protein>
    <submittedName>
        <fullName evidence="2">XRE family transcriptional regulator</fullName>
    </submittedName>
</protein>